<dbReference type="Gene3D" id="3.40.50.10320">
    <property type="entry name" value="LmbE-like"/>
    <property type="match status" value="1"/>
</dbReference>
<dbReference type="NCBIfam" id="TIGR04183">
    <property type="entry name" value="Por_Secre_tail"/>
    <property type="match status" value="1"/>
</dbReference>
<dbReference type="InterPro" id="IPR024078">
    <property type="entry name" value="LmbE-like_dom_sf"/>
</dbReference>
<evidence type="ECO:0000313" key="1">
    <source>
        <dbReference type="EMBL" id="OUJ73450.1"/>
    </source>
</evidence>
<evidence type="ECO:0000313" key="2">
    <source>
        <dbReference type="Proteomes" id="UP000194873"/>
    </source>
</evidence>
<dbReference type="RefSeq" id="WP_086594641.1">
    <property type="nucleotide sequence ID" value="NZ_MTSE01000006.1"/>
</dbReference>
<dbReference type="Pfam" id="PF02585">
    <property type="entry name" value="PIG-L"/>
    <property type="match status" value="1"/>
</dbReference>
<reference evidence="1 2" key="1">
    <citation type="submission" date="2017-01" db="EMBL/GenBank/DDBJ databases">
        <title>A new Hymenobacter.</title>
        <authorList>
            <person name="Liang Y."/>
            <person name="Feng F."/>
        </authorList>
    </citation>
    <scope>NUCLEOTIDE SEQUENCE [LARGE SCALE GENOMIC DNA]</scope>
    <source>
        <strain evidence="1">MIMBbqt21</strain>
    </source>
</reference>
<accession>A0A243WCU2</accession>
<dbReference type="SUPFAM" id="SSF102588">
    <property type="entry name" value="LmbE-like"/>
    <property type="match status" value="1"/>
</dbReference>
<keyword evidence="2" id="KW-1185">Reference proteome</keyword>
<evidence type="ECO:0008006" key="3">
    <source>
        <dbReference type="Google" id="ProtNLM"/>
    </source>
</evidence>
<dbReference type="OrthoDB" id="6064917at2"/>
<gene>
    <name evidence="1" type="ORF">BXP70_13635</name>
</gene>
<sequence>MVKSLLWFFLFSVVLGFGWGEVAHAQSSGAKQKNAAFYIVAHQDDWQLFMGSHAYDDIQRPKTKVIIICLTAGQANEPGDAYWQSREVGCRASIQAAADLSTQMGPDSLFGEETVNTHLVHTFRHKNVVAYFLRLPDGGFNGKGFARGNFQSVRQFKNGKGGPLTSIDKTASYATWEDLTETVHRIVQRESAGTKCTWVHTPDPNETYNPDDHPDHRMAGVIARIATADQDCRQLLYVEYASSKKPENLSADEKAHQSLLFAAYCKGQVRAGQVTEWNEAHLKWLGRQYFRMRHNADPTTKKPEVVAYVADSTALTSANISLNANYPNPFSLSSTVGYTLPKAAFVTLQIFSMQGLLLKTMVQATQSVGYHEVWLNADQFPAAGQYICRLQVGQEHRYRRIEVAR</sequence>
<dbReference type="EMBL" id="MTSE01000006">
    <property type="protein sequence ID" value="OUJ73450.1"/>
    <property type="molecule type" value="Genomic_DNA"/>
</dbReference>
<name>A0A243WCU2_9BACT</name>
<proteinExistence type="predicted"/>
<dbReference type="Proteomes" id="UP000194873">
    <property type="component" value="Unassembled WGS sequence"/>
</dbReference>
<dbReference type="AlphaFoldDB" id="A0A243WCU2"/>
<dbReference type="InterPro" id="IPR026444">
    <property type="entry name" value="Secre_tail"/>
</dbReference>
<organism evidence="1 2">
    <name type="scientific">Hymenobacter crusticola</name>
    <dbReference type="NCBI Taxonomy" id="1770526"/>
    <lineage>
        <taxon>Bacteria</taxon>
        <taxon>Pseudomonadati</taxon>
        <taxon>Bacteroidota</taxon>
        <taxon>Cytophagia</taxon>
        <taxon>Cytophagales</taxon>
        <taxon>Hymenobacteraceae</taxon>
        <taxon>Hymenobacter</taxon>
    </lineage>
</organism>
<protein>
    <recommendedName>
        <fullName evidence="3">Secretion system C-terminal sorting domain-containing protein</fullName>
    </recommendedName>
</protein>
<comment type="caution">
    <text evidence="1">The sequence shown here is derived from an EMBL/GenBank/DDBJ whole genome shotgun (WGS) entry which is preliminary data.</text>
</comment>
<dbReference type="InterPro" id="IPR003737">
    <property type="entry name" value="GlcNAc_PI_deacetylase-related"/>
</dbReference>